<dbReference type="AlphaFoldDB" id="A0A1H2QAJ7"/>
<evidence type="ECO:0000313" key="2">
    <source>
        <dbReference type="Proteomes" id="UP000198816"/>
    </source>
</evidence>
<proteinExistence type="predicted"/>
<name>A0A1H2QAJ7_THIRO</name>
<keyword evidence="2" id="KW-1185">Reference proteome</keyword>
<dbReference type="Proteomes" id="UP000198816">
    <property type="component" value="Unassembled WGS sequence"/>
</dbReference>
<sequence length="52" mass="5888">MNKLLGYAAAHEAGMRLYSRTLDEDHRRRNAAIEGLKIGFGDTRSRSIPSQR</sequence>
<evidence type="ECO:0000313" key="1">
    <source>
        <dbReference type="EMBL" id="SDW04142.1"/>
    </source>
</evidence>
<dbReference type="STRING" id="1058.SAMN05421783_101191"/>
<accession>A0A1H2QAJ7</accession>
<gene>
    <name evidence="1" type="ORF">SAMN05421783_101191</name>
</gene>
<protein>
    <submittedName>
        <fullName evidence="1">Uncharacterized protein</fullName>
    </submittedName>
</protein>
<organism evidence="1 2">
    <name type="scientific">Thiocapsa roseopersicina</name>
    <dbReference type="NCBI Taxonomy" id="1058"/>
    <lineage>
        <taxon>Bacteria</taxon>
        <taxon>Pseudomonadati</taxon>
        <taxon>Pseudomonadota</taxon>
        <taxon>Gammaproteobacteria</taxon>
        <taxon>Chromatiales</taxon>
        <taxon>Chromatiaceae</taxon>
        <taxon>Thiocapsa</taxon>
    </lineage>
</organism>
<reference evidence="2" key="1">
    <citation type="submission" date="2016-10" db="EMBL/GenBank/DDBJ databases">
        <authorList>
            <person name="Varghese N."/>
            <person name="Submissions S."/>
        </authorList>
    </citation>
    <scope>NUCLEOTIDE SEQUENCE [LARGE SCALE GENOMIC DNA]</scope>
    <source>
        <strain evidence="2">DSM 217</strain>
    </source>
</reference>
<dbReference type="EMBL" id="FNNZ01000001">
    <property type="protein sequence ID" value="SDW04142.1"/>
    <property type="molecule type" value="Genomic_DNA"/>
</dbReference>